<dbReference type="AlphaFoldDB" id="A0A9N9EX52"/>
<name>A0A9N9EX52_9GLOM</name>
<sequence length="145" mass="17475">MHHTYNPFEQPELIAHIIKNLILKDLATCLHTNFIWEKEVRREFFIRQKKFKNRYRDLRCKIKKAIKDLDSCFECKTDPEMFTMGPLIRDTTEPRTRFDSLLNEQEETFSKLQELEKCMFNICGAMHSVPGIINEIKCESYYWCE</sequence>
<evidence type="ECO:0000313" key="1">
    <source>
        <dbReference type="EMBL" id="CAG8694258.1"/>
    </source>
</evidence>
<proteinExistence type="predicted"/>
<organism evidence="1 2">
    <name type="scientific">Acaulospora morrowiae</name>
    <dbReference type="NCBI Taxonomy" id="94023"/>
    <lineage>
        <taxon>Eukaryota</taxon>
        <taxon>Fungi</taxon>
        <taxon>Fungi incertae sedis</taxon>
        <taxon>Mucoromycota</taxon>
        <taxon>Glomeromycotina</taxon>
        <taxon>Glomeromycetes</taxon>
        <taxon>Diversisporales</taxon>
        <taxon>Acaulosporaceae</taxon>
        <taxon>Acaulospora</taxon>
    </lineage>
</organism>
<keyword evidence="2" id="KW-1185">Reference proteome</keyword>
<dbReference type="Proteomes" id="UP000789342">
    <property type="component" value="Unassembled WGS sequence"/>
</dbReference>
<dbReference type="EMBL" id="CAJVPV010015826">
    <property type="protein sequence ID" value="CAG8694258.1"/>
    <property type="molecule type" value="Genomic_DNA"/>
</dbReference>
<reference evidence="1" key="1">
    <citation type="submission" date="2021-06" db="EMBL/GenBank/DDBJ databases">
        <authorList>
            <person name="Kallberg Y."/>
            <person name="Tangrot J."/>
            <person name="Rosling A."/>
        </authorList>
    </citation>
    <scope>NUCLEOTIDE SEQUENCE</scope>
    <source>
        <strain evidence="1">CL551</strain>
    </source>
</reference>
<dbReference type="OrthoDB" id="2421149at2759"/>
<protein>
    <submittedName>
        <fullName evidence="1">643_t:CDS:1</fullName>
    </submittedName>
</protein>
<gene>
    <name evidence="1" type="ORF">AMORRO_LOCUS11775</name>
</gene>
<accession>A0A9N9EX52</accession>
<comment type="caution">
    <text evidence="1">The sequence shown here is derived from an EMBL/GenBank/DDBJ whole genome shotgun (WGS) entry which is preliminary data.</text>
</comment>
<evidence type="ECO:0000313" key="2">
    <source>
        <dbReference type="Proteomes" id="UP000789342"/>
    </source>
</evidence>